<keyword evidence="3" id="KW-1185">Reference proteome</keyword>
<dbReference type="AlphaFoldDB" id="A0AAW1KK25"/>
<comment type="caution">
    <text evidence="2">The sequence shown here is derived from an EMBL/GenBank/DDBJ whole genome shotgun (WGS) entry which is preliminary data.</text>
</comment>
<gene>
    <name evidence="2" type="ORF">QE152_g22422</name>
</gene>
<evidence type="ECO:0000256" key="1">
    <source>
        <dbReference type="SAM" id="MobiDB-lite"/>
    </source>
</evidence>
<protein>
    <submittedName>
        <fullName evidence="2">Uncharacterized protein</fullName>
    </submittedName>
</protein>
<reference evidence="2 3" key="1">
    <citation type="journal article" date="2024" name="BMC Genomics">
        <title>De novo assembly and annotation of Popillia japonica's genome with initial clues to its potential as an invasive pest.</title>
        <authorList>
            <person name="Cucini C."/>
            <person name="Boschi S."/>
            <person name="Funari R."/>
            <person name="Cardaioli E."/>
            <person name="Iannotti N."/>
            <person name="Marturano G."/>
            <person name="Paoli F."/>
            <person name="Bruttini M."/>
            <person name="Carapelli A."/>
            <person name="Frati F."/>
            <person name="Nardi F."/>
        </authorList>
    </citation>
    <scope>NUCLEOTIDE SEQUENCE [LARGE SCALE GENOMIC DNA]</scope>
    <source>
        <strain evidence="2">DMR45628</strain>
    </source>
</reference>
<sequence>MVGAGAEAEAEVEKDQEVSPAKENAAVSAAGVNHGIEEDQRKGKLQKKDDQDRDLENEVALETKLEYTEKENVEVEVKNVKDHVLEDDLHHLHLLNFLFPKKDDLL</sequence>
<organism evidence="2 3">
    <name type="scientific">Popillia japonica</name>
    <name type="common">Japanese beetle</name>
    <dbReference type="NCBI Taxonomy" id="7064"/>
    <lineage>
        <taxon>Eukaryota</taxon>
        <taxon>Metazoa</taxon>
        <taxon>Ecdysozoa</taxon>
        <taxon>Arthropoda</taxon>
        <taxon>Hexapoda</taxon>
        <taxon>Insecta</taxon>
        <taxon>Pterygota</taxon>
        <taxon>Neoptera</taxon>
        <taxon>Endopterygota</taxon>
        <taxon>Coleoptera</taxon>
        <taxon>Polyphaga</taxon>
        <taxon>Scarabaeiformia</taxon>
        <taxon>Scarabaeidae</taxon>
        <taxon>Rutelinae</taxon>
        <taxon>Popillia</taxon>
    </lineage>
</organism>
<proteinExistence type="predicted"/>
<evidence type="ECO:0000313" key="2">
    <source>
        <dbReference type="EMBL" id="KAK9719775.1"/>
    </source>
</evidence>
<feature type="compositionally biased region" description="Basic and acidic residues" evidence="1">
    <location>
        <begin position="35"/>
        <end position="55"/>
    </location>
</feature>
<accession>A0AAW1KK25</accession>
<dbReference type="EMBL" id="JASPKY010000216">
    <property type="protein sequence ID" value="KAK9719775.1"/>
    <property type="molecule type" value="Genomic_DNA"/>
</dbReference>
<feature type="region of interest" description="Disordered" evidence="1">
    <location>
        <begin position="1"/>
        <end position="55"/>
    </location>
</feature>
<dbReference type="Proteomes" id="UP001458880">
    <property type="component" value="Unassembled WGS sequence"/>
</dbReference>
<evidence type="ECO:0000313" key="3">
    <source>
        <dbReference type="Proteomes" id="UP001458880"/>
    </source>
</evidence>
<name>A0AAW1KK25_POPJA</name>